<dbReference type="SUPFAM" id="SSF110296">
    <property type="entry name" value="Oligoxyloglucan reducing end-specific cellobiohydrolase"/>
    <property type="match status" value="1"/>
</dbReference>
<name>A0A0F9VYE7_9ZZZZ</name>
<gene>
    <name evidence="1" type="ORF">LCGC14_0349630</name>
</gene>
<comment type="caution">
    <text evidence="1">The sequence shown here is derived from an EMBL/GenBank/DDBJ whole genome shotgun (WGS) entry which is preliminary data.</text>
</comment>
<evidence type="ECO:0000313" key="1">
    <source>
        <dbReference type="EMBL" id="KKN78431.1"/>
    </source>
</evidence>
<dbReference type="AlphaFoldDB" id="A0A0F9VYE7"/>
<accession>A0A0F9VYE7</accession>
<reference evidence="1" key="1">
    <citation type="journal article" date="2015" name="Nature">
        <title>Complex archaea that bridge the gap between prokaryotes and eukaryotes.</title>
        <authorList>
            <person name="Spang A."/>
            <person name="Saw J.H."/>
            <person name="Jorgensen S.L."/>
            <person name="Zaremba-Niedzwiedzka K."/>
            <person name="Martijn J."/>
            <person name="Lind A.E."/>
            <person name="van Eijk R."/>
            <person name="Schleper C."/>
            <person name="Guy L."/>
            <person name="Ettema T.J."/>
        </authorList>
    </citation>
    <scope>NUCLEOTIDE SEQUENCE</scope>
</reference>
<protein>
    <submittedName>
        <fullName evidence="1">Uncharacterized protein</fullName>
    </submittedName>
</protein>
<dbReference type="EMBL" id="LAZR01000262">
    <property type="protein sequence ID" value="KKN78431.1"/>
    <property type="molecule type" value="Genomic_DNA"/>
</dbReference>
<proteinExistence type="predicted"/>
<sequence>MPHTFDHQLNINGTDSRYYLLRGDDGRAMYQVIEEAPESPSRLRFGQTDWIGGHGQDVFREFDKYYEGQAIDTTQPGKVFLGPEITEIKEDDASDLDSAPVGFAWSEANTKWQVFTAGKIYLYGTSWEAATTDIASVKQMVEFDAVMYAGLGSGTTYYTSADGDTWAATDLTDNEADGWLVAPDPDGLAENLWKFKVPNELTRTTNGGSGGVEWESPTFIGETGNNITNIFLNANKIYTGKEDGLFWLDSAGGVHAELPDELKVSHSTDNFKYVSNWQTSSYFSLLRGMGEMTTAETFRPMGPLTEIDDIGKLGDIVGITSDRDWLYVAIKEQVNTIIYKCREVWTGQKLRWEYCPFVFLGTKACTTIKVAQHSTTDRRLWFGYGTNTGYVLLSDNPLADSAYKYTTSGFIRMSYTYGADPIHDKLWQSAVIEQHRVNSGTITAASAGETTAVFYRDDADIGSTSAIAAYITAGVVETNFSLAINDKRIQYELHLASNSNTATPVVYSFQAKGVEKPQTVRIHEAYYAIGDKPTDRVKTVRTLLREGRNTTTLIKFADLRYGQSTSTTDYVWCTMMPGYPKEVEVKHAKQRQPELALVVRLQEVSFTIS</sequence>
<organism evidence="1">
    <name type="scientific">marine sediment metagenome</name>
    <dbReference type="NCBI Taxonomy" id="412755"/>
    <lineage>
        <taxon>unclassified sequences</taxon>
        <taxon>metagenomes</taxon>
        <taxon>ecological metagenomes</taxon>
    </lineage>
</organism>